<evidence type="ECO:0000313" key="2">
    <source>
        <dbReference type="EMBL" id="ROT63270.1"/>
    </source>
</evidence>
<dbReference type="Proteomes" id="UP000283509">
    <property type="component" value="Unassembled WGS sequence"/>
</dbReference>
<comment type="caution">
    <text evidence="2">The sequence shown here is derived from an EMBL/GenBank/DDBJ whole genome shotgun (WGS) entry which is preliminary data.</text>
</comment>
<name>A0A423SGA4_PENVA</name>
<evidence type="ECO:0000313" key="3">
    <source>
        <dbReference type="Proteomes" id="UP000283509"/>
    </source>
</evidence>
<feature type="chain" id="PRO_5019104986" description="Calphotin-like" evidence="1">
    <location>
        <begin position="20"/>
        <end position="401"/>
    </location>
</feature>
<dbReference type="OrthoDB" id="6382401at2759"/>
<keyword evidence="3" id="KW-1185">Reference proteome</keyword>
<keyword evidence="1" id="KW-0732">Signal</keyword>
<gene>
    <name evidence="2" type="ORF">C7M84_018862</name>
</gene>
<reference evidence="2 3" key="2">
    <citation type="submission" date="2019-01" db="EMBL/GenBank/DDBJ databases">
        <title>The decoding of complex shrimp genome reveals the adaptation for benthos swimmer, frequently molting mechanism and breeding impact on genome.</title>
        <authorList>
            <person name="Sun Y."/>
            <person name="Gao Y."/>
            <person name="Yu Y."/>
        </authorList>
    </citation>
    <scope>NUCLEOTIDE SEQUENCE [LARGE SCALE GENOMIC DNA]</scope>
    <source>
        <tissue evidence="2">Muscle</tissue>
    </source>
</reference>
<dbReference type="EMBL" id="QCYY01003464">
    <property type="protein sequence ID" value="ROT63270.1"/>
    <property type="molecule type" value="Genomic_DNA"/>
</dbReference>
<protein>
    <recommendedName>
        <fullName evidence="4">Calphotin-like</fullName>
    </recommendedName>
</protein>
<reference evidence="2 3" key="1">
    <citation type="submission" date="2018-04" db="EMBL/GenBank/DDBJ databases">
        <authorList>
            <person name="Zhang X."/>
            <person name="Yuan J."/>
            <person name="Li F."/>
            <person name="Xiang J."/>
        </authorList>
    </citation>
    <scope>NUCLEOTIDE SEQUENCE [LARGE SCALE GENOMIC DNA]</scope>
    <source>
        <tissue evidence="2">Muscle</tissue>
    </source>
</reference>
<sequence>MPFLLQVVFAVVAAVQVECAPNQLWPAAQKPSAFAPPKKPIFGAKEAPAKVDSALANQHAYEQFINTWLQQASLTLNRPELLKFLKPLAPAAAAAPTPAPEVVPAIGQSVVSSLVEPEVAGALEEVIPLAAAEEAPAEPSLPADALVETQDAAPPAEERPFFQEEAEVGPVPVELRPVPIEPEVLAATPEPEVVLVAAEAEAVPVAVEAEAVPVAVEAEAVPVAVEAEPEAVPVEAEAVPLAVEAETQGIQVGADTSLVAAQPEQLFPLASEAEVVLEPLVTAEALPSLAEQDTSTVLLATEAPPLFPSPRNPSPRSASRIAPLEEQTPAAQPASVVHQAAPVTNPAFPGAVFFPSVVKPVRLAPLPASSGAVTTQGLTYTLQFFPTQDRSHFFVSTKLGS</sequence>
<dbReference type="AlphaFoldDB" id="A0A423SGA4"/>
<feature type="signal peptide" evidence="1">
    <location>
        <begin position="1"/>
        <end position="19"/>
    </location>
</feature>
<proteinExistence type="predicted"/>
<evidence type="ECO:0008006" key="4">
    <source>
        <dbReference type="Google" id="ProtNLM"/>
    </source>
</evidence>
<accession>A0A423SGA4</accession>
<evidence type="ECO:0000256" key="1">
    <source>
        <dbReference type="SAM" id="SignalP"/>
    </source>
</evidence>
<organism evidence="2 3">
    <name type="scientific">Penaeus vannamei</name>
    <name type="common">Whiteleg shrimp</name>
    <name type="synonym">Litopenaeus vannamei</name>
    <dbReference type="NCBI Taxonomy" id="6689"/>
    <lineage>
        <taxon>Eukaryota</taxon>
        <taxon>Metazoa</taxon>
        <taxon>Ecdysozoa</taxon>
        <taxon>Arthropoda</taxon>
        <taxon>Crustacea</taxon>
        <taxon>Multicrustacea</taxon>
        <taxon>Malacostraca</taxon>
        <taxon>Eumalacostraca</taxon>
        <taxon>Eucarida</taxon>
        <taxon>Decapoda</taxon>
        <taxon>Dendrobranchiata</taxon>
        <taxon>Penaeoidea</taxon>
        <taxon>Penaeidae</taxon>
        <taxon>Penaeus</taxon>
    </lineage>
</organism>